<accession>A0A3N1NSX0</accession>
<evidence type="ECO:0000313" key="2">
    <source>
        <dbReference type="EMBL" id="ROQ21942.1"/>
    </source>
</evidence>
<organism evidence="2 3">
    <name type="scientific">Gallaecimonas pentaromativorans</name>
    <dbReference type="NCBI Taxonomy" id="584787"/>
    <lineage>
        <taxon>Bacteria</taxon>
        <taxon>Pseudomonadati</taxon>
        <taxon>Pseudomonadota</taxon>
        <taxon>Gammaproteobacteria</taxon>
        <taxon>Enterobacterales</taxon>
        <taxon>Gallaecimonadaceae</taxon>
        <taxon>Gallaecimonas</taxon>
    </lineage>
</organism>
<dbReference type="EMBL" id="RJUL01000011">
    <property type="protein sequence ID" value="ROQ21942.1"/>
    <property type="molecule type" value="Genomic_DNA"/>
</dbReference>
<keyword evidence="3" id="KW-1185">Reference proteome</keyword>
<proteinExistence type="predicted"/>
<reference evidence="2 3" key="1">
    <citation type="submission" date="2018-11" db="EMBL/GenBank/DDBJ databases">
        <title>Genomic Encyclopedia of Type Strains, Phase IV (KMG-IV): sequencing the most valuable type-strain genomes for metagenomic binning, comparative biology and taxonomic classification.</title>
        <authorList>
            <person name="Goeker M."/>
        </authorList>
    </citation>
    <scope>NUCLEOTIDE SEQUENCE [LARGE SCALE GENOMIC DNA]</scope>
    <source>
        <strain evidence="2 3">DSM 21945</strain>
    </source>
</reference>
<gene>
    <name evidence="2" type="ORF">EDC28_11144</name>
</gene>
<protein>
    <recommendedName>
        <fullName evidence="4">Polymer-forming protein</fullName>
    </recommendedName>
</protein>
<dbReference type="Proteomes" id="UP000268033">
    <property type="component" value="Unassembled WGS sequence"/>
</dbReference>
<comment type="caution">
    <text evidence="2">The sequence shown here is derived from an EMBL/GenBank/DDBJ whole genome shotgun (WGS) entry which is preliminary data.</text>
</comment>
<sequence>MVAGKVDGTVNAKVVEIVEGGLIEGTVYCDELIIAKGGRFFGESKPMKNNITPLKSESKAGSDDADNLSAQG</sequence>
<feature type="region of interest" description="Disordered" evidence="1">
    <location>
        <begin position="43"/>
        <end position="72"/>
    </location>
</feature>
<dbReference type="AlphaFoldDB" id="A0A3N1NSX0"/>
<evidence type="ECO:0000313" key="3">
    <source>
        <dbReference type="Proteomes" id="UP000268033"/>
    </source>
</evidence>
<dbReference type="STRING" id="584787.GCA_001247655_03487"/>
<dbReference type="InterPro" id="IPR007607">
    <property type="entry name" value="BacA/B"/>
</dbReference>
<evidence type="ECO:0000256" key="1">
    <source>
        <dbReference type="SAM" id="MobiDB-lite"/>
    </source>
</evidence>
<name>A0A3N1NSX0_9GAMM</name>
<dbReference type="Pfam" id="PF04519">
    <property type="entry name" value="Bactofilin"/>
    <property type="match status" value="1"/>
</dbReference>
<evidence type="ECO:0008006" key="4">
    <source>
        <dbReference type="Google" id="ProtNLM"/>
    </source>
</evidence>